<evidence type="ECO:0000256" key="2">
    <source>
        <dbReference type="ARBA" id="ARBA00004496"/>
    </source>
</evidence>
<evidence type="ECO:0000256" key="7">
    <source>
        <dbReference type="ARBA" id="ARBA00022741"/>
    </source>
</evidence>
<evidence type="ECO:0000256" key="4">
    <source>
        <dbReference type="ARBA" id="ARBA00009392"/>
    </source>
</evidence>
<dbReference type="GO" id="GO:0005737">
    <property type="term" value="C:cytoplasm"/>
    <property type="evidence" value="ECO:0007669"/>
    <property type="project" value="UniProtKB-SubCell"/>
</dbReference>
<keyword evidence="13" id="KW-1185">Reference proteome</keyword>
<dbReference type="PANTHER" id="PTHR42945">
    <property type="entry name" value="HISTIDINE BIOSYNTHESIS BIFUNCTIONAL PROTEIN"/>
    <property type="match status" value="1"/>
</dbReference>
<dbReference type="NCBIfam" id="TIGR03188">
    <property type="entry name" value="histidine_hisI"/>
    <property type="match status" value="1"/>
</dbReference>
<evidence type="ECO:0000256" key="9">
    <source>
        <dbReference type="ARBA" id="ARBA00022840"/>
    </source>
</evidence>
<keyword evidence="10 11" id="KW-0368">Histidine biosynthesis</keyword>
<dbReference type="NCBIfam" id="NF001613">
    <property type="entry name" value="PRK00400.1-5"/>
    <property type="match status" value="1"/>
</dbReference>
<evidence type="ECO:0000256" key="3">
    <source>
        <dbReference type="ARBA" id="ARBA00005204"/>
    </source>
</evidence>
<dbReference type="GO" id="GO:0000105">
    <property type="term" value="P:L-histidine biosynthetic process"/>
    <property type="evidence" value="ECO:0007669"/>
    <property type="project" value="UniProtKB-UniRule"/>
</dbReference>
<dbReference type="PATRIC" id="fig|1220535.3.peg.842"/>
<dbReference type="GO" id="GO:0005524">
    <property type="term" value="F:ATP binding"/>
    <property type="evidence" value="ECO:0007669"/>
    <property type="project" value="UniProtKB-KW"/>
</dbReference>
<evidence type="ECO:0000313" key="12">
    <source>
        <dbReference type="EMBL" id="EJW21050.1"/>
    </source>
</evidence>
<name>J9A404_9PROT</name>
<dbReference type="PANTHER" id="PTHR42945:SF9">
    <property type="entry name" value="HISTIDINE BIOSYNTHESIS BIFUNCTIONAL PROTEIN HISIE"/>
    <property type="match status" value="1"/>
</dbReference>
<dbReference type="Proteomes" id="UP000004836">
    <property type="component" value="Unassembled WGS sequence"/>
</dbReference>
<accession>J9A404</accession>
<dbReference type="InterPro" id="IPR021130">
    <property type="entry name" value="PRib-ATP_PPHydrolase-like"/>
</dbReference>
<dbReference type="InterPro" id="IPR008179">
    <property type="entry name" value="HisE"/>
</dbReference>
<comment type="catalytic activity">
    <reaction evidence="1 11">
        <text>1-(5-phospho-beta-D-ribosyl)-ATP + H2O = 1-(5-phospho-beta-D-ribosyl)-5'-AMP + diphosphate + H(+)</text>
        <dbReference type="Rhea" id="RHEA:22828"/>
        <dbReference type="ChEBI" id="CHEBI:15377"/>
        <dbReference type="ChEBI" id="CHEBI:15378"/>
        <dbReference type="ChEBI" id="CHEBI:33019"/>
        <dbReference type="ChEBI" id="CHEBI:59457"/>
        <dbReference type="ChEBI" id="CHEBI:73183"/>
        <dbReference type="EC" id="3.6.1.31"/>
    </reaction>
</comment>
<reference evidence="12 13" key="1">
    <citation type="journal article" date="2012" name="J. Bacteriol.">
        <title>Genome Sequence of Strain IMCC14465, Isolated from the East Sea, Belonging to the PS1 Clade of Alphaproteobacteria.</title>
        <authorList>
            <person name="Yang S.J."/>
            <person name="Kang I."/>
            <person name="Cho J.C."/>
        </authorList>
    </citation>
    <scope>NUCLEOTIDE SEQUENCE [LARGE SCALE GENOMIC DNA]</scope>
    <source>
        <strain evidence="12 13">IMCC14465</strain>
    </source>
</reference>
<evidence type="ECO:0000256" key="10">
    <source>
        <dbReference type="ARBA" id="ARBA00023102"/>
    </source>
</evidence>
<comment type="pathway">
    <text evidence="3 11">Amino-acid biosynthesis; L-histidine biosynthesis; L-histidine from 5-phospho-alpha-D-ribose 1-diphosphate: step 2/9.</text>
</comment>
<evidence type="ECO:0000256" key="8">
    <source>
        <dbReference type="ARBA" id="ARBA00022801"/>
    </source>
</evidence>
<evidence type="ECO:0000313" key="13">
    <source>
        <dbReference type="Proteomes" id="UP000004836"/>
    </source>
</evidence>
<dbReference type="eggNOG" id="COG0140">
    <property type="taxonomic scope" value="Bacteria"/>
</dbReference>
<dbReference type="GO" id="GO:0004636">
    <property type="term" value="F:phosphoribosyl-ATP diphosphatase activity"/>
    <property type="evidence" value="ECO:0007669"/>
    <property type="project" value="UniProtKB-UniRule"/>
</dbReference>
<proteinExistence type="inferred from homology"/>
<organism evidence="12 13">
    <name type="scientific">alpha proteobacterium IMCC14465</name>
    <dbReference type="NCBI Taxonomy" id="1220535"/>
    <lineage>
        <taxon>Bacteria</taxon>
        <taxon>Pseudomonadati</taxon>
        <taxon>Pseudomonadota</taxon>
        <taxon>Alphaproteobacteria</taxon>
        <taxon>PS1 clade</taxon>
    </lineage>
</organism>
<gene>
    <name evidence="11" type="primary">hisE</name>
    <name evidence="12" type="ORF">IMCC14465_08460</name>
</gene>
<dbReference type="HAMAP" id="MF_01020">
    <property type="entry name" value="HisE"/>
    <property type="match status" value="1"/>
</dbReference>
<dbReference type="EMBL" id="ALYF01000003">
    <property type="protein sequence ID" value="EJW21050.1"/>
    <property type="molecule type" value="Genomic_DNA"/>
</dbReference>
<dbReference type="AlphaFoldDB" id="J9A404"/>
<comment type="similarity">
    <text evidence="4 11">Belongs to the PRA-PH family.</text>
</comment>
<evidence type="ECO:0000256" key="11">
    <source>
        <dbReference type="HAMAP-Rule" id="MF_01020"/>
    </source>
</evidence>
<dbReference type="STRING" id="1220535.IMCC14465_08460"/>
<dbReference type="OrthoDB" id="9814738at2"/>
<keyword evidence="6 11" id="KW-0028">Amino-acid biosynthesis</keyword>
<keyword evidence="8 11" id="KW-0378">Hydrolase</keyword>
<evidence type="ECO:0000256" key="5">
    <source>
        <dbReference type="ARBA" id="ARBA00022490"/>
    </source>
</evidence>
<comment type="caution">
    <text evidence="12">The sequence shown here is derived from an EMBL/GenBank/DDBJ whole genome shotgun (WGS) entry which is preliminary data.</text>
</comment>
<dbReference type="EC" id="3.6.1.31" evidence="11"/>
<dbReference type="UniPathway" id="UPA00031">
    <property type="reaction ID" value="UER00007"/>
</dbReference>
<dbReference type="Pfam" id="PF01503">
    <property type="entry name" value="PRA-PH"/>
    <property type="match status" value="1"/>
</dbReference>
<keyword evidence="9 11" id="KW-0067">ATP-binding</keyword>
<dbReference type="NCBIfam" id="NF001611">
    <property type="entry name" value="PRK00400.1-3"/>
    <property type="match status" value="1"/>
</dbReference>
<dbReference type="Gene3D" id="1.10.287.1080">
    <property type="entry name" value="MazG-like"/>
    <property type="match status" value="1"/>
</dbReference>
<keyword evidence="5 11" id="KW-0963">Cytoplasm</keyword>
<comment type="subcellular location">
    <subcellularLocation>
        <location evidence="2 11">Cytoplasm</location>
    </subcellularLocation>
</comment>
<sequence length="119" mass="12802">MVSRKSEILDQLIDIIDARKNSDADASYTAKLLAKGPAHIGRKLNEESVEALLAAAQNNPAELAQEAADVVFHLLVLLAALDVSPDEVWDILAKRQGVSGLAEKASRQQSKQIEVSKGD</sequence>
<dbReference type="CDD" id="cd11534">
    <property type="entry name" value="NTP-PPase_HisIE_like"/>
    <property type="match status" value="1"/>
</dbReference>
<dbReference type="SUPFAM" id="SSF101386">
    <property type="entry name" value="all-alpha NTP pyrophosphatases"/>
    <property type="match status" value="1"/>
</dbReference>
<evidence type="ECO:0000256" key="6">
    <source>
        <dbReference type="ARBA" id="ARBA00022605"/>
    </source>
</evidence>
<protein>
    <recommendedName>
        <fullName evidence="11">Phosphoribosyl-ATP pyrophosphatase</fullName>
        <shortName evidence="11">PRA-PH</shortName>
        <ecNumber evidence="11">3.6.1.31</ecNumber>
    </recommendedName>
</protein>
<keyword evidence="7 11" id="KW-0547">Nucleotide-binding</keyword>
<evidence type="ECO:0000256" key="1">
    <source>
        <dbReference type="ARBA" id="ARBA00001460"/>
    </source>
</evidence>